<dbReference type="InterPro" id="IPR001173">
    <property type="entry name" value="Glyco_trans_2-like"/>
</dbReference>
<evidence type="ECO:0000256" key="3">
    <source>
        <dbReference type="ARBA" id="ARBA00022676"/>
    </source>
</evidence>
<accession>A0A6J7CTN5</accession>
<evidence type="ECO:0000313" key="7">
    <source>
        <dbReference type="EMBL" id="CAB4861130.1"/>
    </source>
</evidence>
<protein>
    <submittedName>
        <fullName evidence="7">Unannotated protein</fullName>
    </submittedName>
</protein>
<dbReference type="Gene3D" id="3.90.550.10">
    <property type="entry name" value="Spore Coat Polysaccharide Biosynthesis Protein SpsA, Chain A"/>
    <property type="match status" value="1"/>
</dbReference>
<evidence type="ECO:0000256" key="4">
    <source>
        <dbReference type="ARBA" id="ARBA00022679"/>
    </source>
</evidence>
<dbReference type="Pfam" id="PF00535">
    <property type="entry name" value="Glycos_transf_2"/>
    <property type="match status" value="1"/>
</dbReference>
<keyword evidence="4" id="KW-0808">Transferase</keyword>
<sequence length="304" mass="33016">MTTVTLVIPSYGRAVDLGTALDSALRQTEPFDEIIVVARVDDSETITTAQGRGVTITTVSEAGVLAAMQAGARLANSEIVAFTDDDARLPTDHASRLRTYFDDPSIDGVGGRDVIYDQESLRATSLTTIVGQIRWYGRVVGNHHRGTGAVRPVFMLKGVNAAYRRSALAFPKGLRGEGAQPHFEVALGSWIDSQLGTLLYDPSLQVTHHPAERLGDDQRTSPSTGAILDSAYNLARSLPRRYLAPRVAYVLLLGDANCPGMGRCLVAVLRGEHSVLARRRASWRGTTMAWAHRAVPLTYERCCE</sequence>
<proteinExistence type="predicted"/>
<dbReference type="AlphaFoldDB" id="A0A6J7CTN5"/>
<gene>
    <name evidence="7" type="ORF">UFOPK3381_00258</name>
</gene>
<keyword evidence="2" id="KW-1003">Cell membrane</keyword>
<keyword evidence="5" id="KW-0472">Membrane</keyword>
<dbReference type="CDD" id="cd00761">
    <property type="entry name" value="Glyco_tranf_GTA_type"/>
    <property type="match status" value="1"/>
</dbReference>
<dbReference type="InterPro" id="IPR029044">
    <property type="entry name" value="Nucleotide-diphossugar_trans"/>
</dbReference>
<organism evidence="7">
    <name type="scientific">freshwater metagenome</name>
    <dbReference type="NCBI Taxonomy" id="449393"/>
    <lineage>
        <taxon>unclassified sequences</taxon>
        <taxon>metagenomes</taxon>
        <taxon>ecological metagenomes</taxon>
    </lineage>
</organism>
<evidence type="ECO:0000259" key="6">
    <source>
        <dbReference type="Pfam" id="PF00535"/>
    </source>
</evidence>
<dbReference type="EMBL" id="CAFBLN010000005">
    <property type="protein sequence ID" value="CAB4861130.1"/>
    <property type="molecule type" value="Genomic_DNA"/>
</dbReference>
<dbReference type="SUPFAM" id="SSF53448">
    <property type="entry name" value="Nucleotide-diphospho-sugar transferases"/>
    <property type="match status" value="1"/>
</dbReference>
<name>A0A6J7CTN5_9ZZZZ</name>
<dbReference type="PANTHER" id="PTHR43646">
    <property type="entry name" value="GLYCOSYLTRANSFERASE"/>
    <property type="match status" value="1"/>
</dbReference>
<dbReference type="GO" id="GO:0005886">
    <property type="term" value="C:plasma membrane"/>
    <property type="evidence" value="ECO:0007669"/>
    <property type="project" value="UniProtKB-SubCell"/>
</dbReference>
<feature type="domain" description="Glycosyltransferase 2-like" evidence="6">
    <location>
        <begin position="6"/>
        <end position="168"/>
    </location>
</feature>
<reference evidence="7" key="1">
    <citation type="submission" date="2020-05" db="EMBL/GenBank/DDBJ databases">
        <authorList>
            <person name="Chiriac C."/>
            <person name="Salcher M."/>
            <person name="Ghai R."/>
            <person name="Kavagutti S V."/>
        </authorList>
    </citation>
    <scope>NUCLEOTIDE SEQUENCE</scope>
</reference>
<dbReference type="GO" id="GO:0016757">
    <property type="term" value="F:glycosyltransferase activity"/>
    <property type="evidence" value="ECO:0007669"/>
    <property type="project" value="UniProtKB-KW"/>
</dbReference>
<dbReference type="PANTHER" id="PTHR43646:SF2">
    <property type="entry name" value="GLYCOSYLTRANSFERASE 2-LIKE DOMAIN-CONTAINING PROTEIN"/>
    <property type="match status" value="1"/>
</dbReference>
<evidence type="ECO:0000256" key="2">
    <source>
        <dbReference type="ARBA" id="ARBA00022475"/>
    </source>
</evidence>
<keyword evidence="3" id="KW-0328">Glycosyltransferase</keyword>
<comment type="subcellular location">
    <subcellularLocation>
        <location evidence="1">Cell membrane</location>
    </subcellularLocation>
</comment>
<evidence type="ECO:0000256" key="5">
    <source>
        <dbReference type="ARBA" id="ARBA00023136"/>
    </source>
</evidence>
<evidence type="ECO:0000256" key="1">
    <source>
        <dbReference type="ARBA" id="ARBA00004236"/>
    </source>
</evidence>